<protein>
    <submittedName>
        <fullName evidence="2">S26 family signal peptidase</fullName>
    </submittedName>
</protein>
<dbReference type="EMBL" id="QZCG01000009">
    <property type="protein sequence ID" value="RJE84214.1"/>
    <property type="molecule type" value="Genomic_DNA"/>
</dbReference>
<name>A0A418STC0_9RHOB</name>
<dbReference type="Gene3D" id="2.10.109.10">
    <property type="entry name" value="Umud Fragment, subunit A"/>
    <property type="match status" value="1"/>
</dbReference>
<dbReference type="SUPFAM" id="SSF51306">
    <property type="entry name" value="LexA/Signal peptidase"/>
    <property type="match status" value="1"/>
</dbReference>
<gene>
    <name evidence="2" type="ORF">D3P04_14570</name>
</gene>
<dbReference type="OrthoDB" id="5360818at2"/>
<reference evidence="3" key="1">
    <citation type="submission" date="2018-09" db="EMBL/GenBank/DDBJ databases">
        <title>Acidovorax cavernicola nov. sp. isolated from Gruta de las Maravillas (Aracena, Spain).</title>
        <authorList>
            <person name="Jurado V."/>
            <person name="Gutierrez-Patricio S."/>
            <person name="Gonzalez-Pimentel J.L."/>
            <person name="Miller A.Z."/>
            <person name="Laiz L."/>
            <person name="Saiz-Jimenez C."/>
        </authorList>
    </citation>
    <scope>NUCLEOTIDE SEQUENCE [LARGE SCALE GENOMIC DNA]</scope>
    <source>
        <strain evidence="3">1011MAR3C25</strain>
    </source>
</reference>
<feature type="domain" description="Peptidase S26" evidence="1">
    <location>
        <begin position="8"/>
        <end position="165"/>
    </location>
</feature>
<dbReference type="InterPro" id="IPR019533">
    <property type="entry name" value="Peptidase_S26"/>
</dbReference>
<keyword evidence="3" id="KW-1185">Reference proteome</keyword>
<dbReference type="Pfam" id="PF10502">
    <property type="entry name" value="Peptidase_S26"/>
    <property type="match status" value="1"/>
</dbReference>
<evidence type="ECO:0000313" key="3">
    <source>
        <dbReference type="Proteomes" id="UP000284202"/>
    </source>
</evidence>
<organism evidence="2 3">
    <name type="scientific">Paracoccus onubensis</name>
    <dbReference type="NCBI Taxonomy" id="1675788"/>
    <lineage>
        <taxon>Bacteria</taxon>
        <taxon>Pseudomonadati</taxon>
        <taxon>Pseudomonadota</taxon>
        <taxon>Alphaproteobacteria</taxon>
        <taxon>Rhodobacterales</taxon>
        <taxon>Paracoccaceae</taxon>
        <taxon>Paracoccus</taxon>
    </lineage>
</organism>
<dbReference type="GO" id="GO:0006465">
    <property type="term" value="P:signal peptide processing"/>
    <property type="evidence" value="ECO:0007669"/>
    <property type="project" value="InterPro"/>
</dbReference>
<sequence>MMPSAYLAVTCFAVSTVGALSLLDITPRLIWNATASVPIGFYALLPVDTLTLSDLVAVDPPQALARFITARGYTGADVPLLKQVAALPGQEVCRSGKTVAIDSIAVATALSRDSRGRDLPVWQGCRLIGRGEIFLLNASVRDSLDSRYFGPLPARSVIGQAVPLWTDGGDGEDH</sequence>
<dbReference type="AlphaFoldDB" id="A0A418STC0"/>
<evidence type="ECO:0000259" key="1">
    <source>
        <dbReference type="Pfam" id="PF10502"/>
    </source>
</evidence>
<dbReference type="Proteomes" id="UP000284202">
    <property type="component" value="Unassembled WGS sequence"/>
</dbReference>
<dbReference type="RefSeq" id="WP_119750123.1">
    <property type="nucleotide sequence ID" value="NZ_QZCG01000009.1"/>
</dbReference>
<proteinExistence type="predicted"/>
<evidence type="ECO:0000313" key="2">
    <source>
        <dbReference type="EMBL" id="RJE84214.1"/>
    </source>
</evidence>
<comment type="caution">
    <text evidence="2">The sequence shown here is derived from an EMBL/GenBank/DDBJ whole genome shotgun (WGS) entry which is preliminary data.</text>
</comment>
<dbReference type="GO" id="GO:0004252">
    <property type="term" value="F:serine-type endopeptidase activity"/>
    <property type="evidence" value="ECO:0007669"/>
    <property type="project" value="InterPro"/>
</dbReference>
<accession>A0A418STC0</accession>
<dbReference type="InterPro" id="IPR036286">
    <property type="entry name" value="LexA/Signal_pep-like_sf"/>
</dbReference>